<name>A0A4Y2GYU5_ARAVE</name>
<evidence type="ECO:0000313" key="1">
    <source>
        <dbReference type="EMBL" id="GBM57975.1"/>
    </source>
</evidence>
<reference evidence="1 2" key="1">
    <citation type="journal article" date="2019" name="Sci. Rep.">
        <title>Orb-weaving spider Araneus ventricosus genome elucidates the spidroin gene catalogue.</title>
        <authorList>
            <person name="Kono N."/>
            <person name="Nakamura H."/>
            <person name="Ohtoshi R."/>
            <person name="Moran D.A.P."/>
            <person name="Shinohara A."/>
            <person name="Yoshida Y."/>
            <person name="Fujiwara M."/>
            <person name="Mori M."/>
            <person name="Tomita M."/>
            <person name="Arakawa K."/>
        </authorList>
    </citation>
    <scope>NUCLEOTIDE SEQUENCE [LARGE SCALE GENOMIC DNA]</scope>
</reference>
<comment type="caution">
    <text evidence="1">The sequence shown here is derived from an EMBL/GenBank/DDBJ whole genome shotgun (WGS) entry which is preliminary data.</text>
</comment>
<keyword evidence="2" id="KW-1185">Reference proteome</keyword>
<organism evidence="1 2">
    <name type="scientific">Araneus ventricosus</name>
    <name type="common">Orbweaver spider</name>
    <name type="synonym">Epeira ventricosa</name>
    <dbReference type="NCBI Taxonomy" id="182803"/>
    <lineage>
        <taxon>Eukaryota</taxon>
        <taxon>Metazoa</taxon>
        <taxon>Ecdysozoa</taxon>
        <taxon>Arthropoda</taxon>
        <taxon>Chelicerata</taxon>
        <taxon>Arachnida</taxon>
        <taxon>Araneae</taxon>
        <taxon>Araneomorphae</taxon>
        <taxon>Entelegynae</taxon>
        <taxon>Araneoidea</taxon>
        <taxon>Araneidae</taxon>
        <taxon>Araneus</taxon>
    </lineage>
</organism>
<protein>
    <submittedName>
        <fullName evidence="1">Uncharacterized protein</fullName>
    </submittedName>
</protein>
<sequence length="97" mass="11412">MERCRRIQLFEQHPSPLETTPSGRSLTHQAPVHGKSLVQSMYNPLAFGADVLTVAQGHYNFRFYLKFYFQYNYSALNCGNLRYKDTFNWIIWSASVW</sequence>
<proteinExistence type="predicted"/>
<accession>A0A4Y2GYU5</accession>
<dbReference type="AlphaFoldDB" id="A0A4Y2GYU5"/>
<evidence type="ECO:0000313" key="2">
    <source>
        <dbReference type="Proteomes" id="UP000499080"/>
    </source>
</evidence>
<dbReference type="Proteomes" id="UP000499080">
    <property type="component" value="Unassembled WGS sequence"/>
</dbReference>
<dbReference type="EMBL" id="BGPR01001616">
    <property type="protein sequence ID" value="GBM57975.1"/>
    <property type="molecule type" value="Genomic_DNA"/>
</dbReference>
<gene>
    <name evidence="1" type="ORF">AVEN_72925_1</name>
</gene>